<comment type="caution">
    <text evidence="3">The sequence shown here is derived from an EMBL/GenBank/DDBJ whole genome shotgun (WGS) entry which is preliminary data.</text>
</comment>
<feature type="chain" id="PRO_5046831696" evidence="2">
    <location>
        <begin position="20"/>
        <end position="554"/>
    </location>
</feature>
<dbReference type="InterPro" id="IPR028994">
    <property type="entry name" value="Integrin_alpha_N"/>
</dbReference>
<organism evidence="3 4">
    <name type="scientific">Dokdonella ginsengisoli</name>
    <dbReference type="NCBI Taxonomy" id="363846"/>
    <lineage>
        <taxon>Bacteria</taxon>
        <taxon>Pseudomonadati</taxon>
        <taxon>Pseudomonadota</taxon>
        <taxon>Gammaproteobacteria</taxon>
        <taxon>Lysobacterales</taxon>
        <taxon>Rhodanobacteraceae</taxon>
        <taxon>Dokdonella</taxon>
    </lineage>
</organism>
<dbReference type="RefSeq" id="WP_380020514.1">
    <property type="nucleotide sequence ID" value="NZ_JBHSHD010000007.1"/>
</dbReference>
<keyword evidence="4" id="KW-1185">Reference proteome</keyword>
<keyword evidence="1 2" id="KW-0732">Signal</keyword>
<dbReference type="Pfam" id="PF13517">
    <property type="entry name" value="FG-GAP_3"/>
    <property type="match status" value="3"/>
</dbReference>
<feature type="signal peptide" evidence="2">
    <location>
        <begin position="1"/>
        <end position="19"/>
    </location>
</feature>
<reference evidence="4" key="1">
    <citation type="journal article" date="2019" name="Int. J. Syst. Evol. Microbiol.">
        <title>The Global Catalogue of Microorganisms (GCM) 10K type strain sequencing project: providing services to taxonomists for standard genome sequencing and annotation.</title>
        <authorList>
            <consortium name="The Broad Institute Genomics Platform"/>
            <consortium name="The Broad Institute Genome Sequencing Center for Infectious Disease"/>
            <person name="Wu L."/>
            <person name="Ma J."/>
        </authorList>
    </citation>
    <scope>NUCLEOTIDE SEQUENCE [LARGE SCALE GENOMIC DNA]</scope>
    <source>
        <strain evidence="4">CCUG 30340</strain>
    </source>
</reference>
<evidence type="ECO:0000313" key="3">
    <source>
        <dbReference type="EMBL" id="MFC4820637.1"/>
    </source>
</evidence>
<dbReference type="PANTHER" id="PTHR46580:SF4">
    <property type="entry name" value="ATP_GTP-BINDING PROTEIN"/>
    <property type="match status" value="1"/>
</dbReference>
<proteinExistence type="predicted"/>
<dbReference type="EMBL" id="JBHSHD010000007">
    <property type="protein sequence ID" value="MFC4820637.1"/>
    <property type="molecule type" value="Genomic_DNA"/>
</dbReference>
<gene>
    <name evidence="3" type="ORF">ACFO6Q_09890</name>
</gene>
<evidence type="ECO:0000256" key="2">
    <source>
        <dbReference type="SAM" id="SignalP"/>
    </source>
</evidence>
<dbReference type="InterPro" id="IPR013517">
    <property type="entry name" value="FG-GAP"/>
</dbReference>
<protein>
    <submittedName>
        <fullName evidence="3">FG-GAP repeat domain-containing protein</fullName>
    </submittedName>
</protein>
<sequence>MARPYLPLALLVLASAATAQVTFSDVTPTTAPYFATPADEDFWINSIAPADYDGDGRTDLAVIGFYVVYDVSVEDKLLLLHNDGEGGDGRWAFTTVELPLNGMIAGASDLAWGDVDGDGDHDLVVASSGAMALYRNDGGSLVATDVALPAYYEDSEYEDTYDLRSLTFADVDNDGDLDLLVPSVYDEANFAFSTRLLRNDGDDGAGGWTFTDTAAAIDPSVNAQSAWADEDGDGDLDLLLANVDPNTEQGFVRLFRNDADGFHAEDPLGIRIAHGLADMADVDADGDQDLLVAGNVQEPDETFVTVVRLYRKEAAGYVAEDLIAAPAGDWLDFNAATWADYDSDGDVDLLVTGSYVGDSEIAGKSEIYANDGGAFAPIGVQLPAPIGSIGRGGAFTWLDLDGDGDLDYLVAGGFFVPGGNGLVEAQIHLFRNDAVAANAAPAAPTGLALAPSGEDGIALSWNAAVDDHTPAAQLTYDLELWRDAVPVALPGRLPQPGSIGNGLRRDLAGLPPGHYVWRVAAVDSAYAGSAPAGGEFTLPLAADAIFADGFDPAQ</sequence>
<dbReference type="PANTHER" id="PTHR46580">
    <property type="entry name" value="SENSOR KINASE-RELATED"/>
    <property type="match status" value="1"/>
</dbReference>
<dbReference type="Proteomes" id="UP001595886">
    <property type="component" value="Unassembled WGS sequence"/>
</dbReference>
<evidence type="ECO:0000313" key="4">
    <source>
        <dbReference type="Proteomes" id="UP001595886"/>
    </source>
</evidence>
<evidence type="ECO:0000256" key="1">
    <source>
        <dbReference type="ARBA" id="ARBA00022729"/>
    </source>
</evidence>
<dbReference type="Gene3D" id="2.60.40.10">
    <property type="entry name" value="Immunoglobulins"/>
    <property type="match status" value="1"/>
</dbReference>
<accession>A0ABV9QU78</accession>
<name>A0ABV9QU78_9GAMM</name>
<dbReference type="InterPro" id="IPR013783">
    <property type="entry name" value="Ig-like_fold"/>
</dbReference>
<dbReference type="Gene3D" id="2.130.10.130">
    <property type="entry name" value="Integrin alpha, N-terminal"/>
    <property type="match status" value="2"/>
</dbReference>
<dbReference type="SUPFAM" id="SSF69318">
    <property type="entry name" value="Integrin alpha N-terminal domain"/>
    <property type="match status" value="1"/>
</dbReference>